<evidence type="ECO:0000256" key="5">
    <source>
        <dbReference type="ARBA" id="ARBA00023237"/>
    </source>
</evidence>
<evidence type="ECO:0000256" key="1">
    <source>
        <dbReference type="ARBA" id="ARBA00004442"/>
    </source>
</evidence>
<comment type="caution">
    <text evidence="8">The sequence shown here is derived from an EMBL/GenBank/DDBJ whole genome shotgun (WGS) entry which is preliminary data.</text>
</comment>
<dbReference type="eggNOG" id="COG1395">
    <property type="taxonomic scope" value="Bacteria"/>
</dbReference>
<dbReference type="EMBL" id="JRLY01000002">
    <property type="protein sequence ID" value="KGO94351.1"/>
    <property type="molecule type" value="Genomic_DNA"/>
</dbReference>
<protein>
    <recommendedName>
        <fullName evidence="10">Carbohydrate-binding protein SusD</fullName>
    </recommendedName>
</protein>
<feature type="domain" description="SusD-like N-terminal" evidence="7">
    <location>
        <begin position="63"/>
        <end position="208"/>
    </location>
</feature>
<dbReference type="OrthoDB" id="630434at2"/>
<dbReference type="InterPro" id="IPR011990">
    <property type="entry name" value="TPR-like_helical_dom_sf"/>
</dbReference>
<dbReference type="Proteomes" id="UP000030111">
    <property type="component" value="Unassembled WGS sequence"/>
</dbReference>
<dbReference type="InterPro" id="IPR033985">
    <property type="entry name" value="SusD-like_N"/>
</dbReference>
<dbReference type="Gene3D" id="1.25.40.390">
    <property type="match status" value="1"/>
</dbReference>
<reference evidence="8 9" key="1">
    <citation type="submission" date="2013-09" db="EMBL/GenBank/DDBJ databases">
        <authorList>
            <person name="Zeng Z."/>
            <person name="Chen C."/>
        </authorList>
    </citation>
    <scope>NUCLEOTIDE SEQUENCE [LARGE SCALE GENOMIC DNA]</scope>
    <source>
        <strain evidence="8 9">WB 4.1-42</strain>
    </source>
</reference>
<dbReference type="InterPro" id="IPR012944">
    <property type="entry name" value="SusD_RagB_dom"/>
</dbReference>
<evidence type="ECO:0008006" key="10">
    <source>
        <dbReference type="Google" id="ProtNLM"/>
    </source>
</evidence>
<evidence type="ECO:0000256" key="4">
    <source>
        <dbReference type="ARBA" id="ARBA00023136"/>
    </source>
</evidence>
<keyword evidence="5" id="KW-0998">Cell outer membrane</keyword>
<dbReference type="SUPFAM" id="SSF48452">
    <property type="entry name" value="TPR-like"/>
    <property type="match status" value="1"/>
</dbReference>
<evidence type="ECO:0000259" key="7">
    <source>
        <dbReference type="Pfam" id="PF14322"/>
    </source>
</evidence>
<keyword evidence="4" id="KW-0472">Membrane</keyword>
<dbReference type="PROSITE" id="PS51257">
    <property type="entry name" value="PROKAR_LIPOPROTEIN"/>
    <property type="match status" value="1"/>
</dbReference>
<organism evidence="8 9">
    <name type="scientific">Flavobacterium subsaxonicum WB 4.1-42 = DSM 21790</name>
    <dbReference type="NCBI Taxonomy" id="1121898"/>
    <lineage>
        <taxon>Bacteria</taxon>
        <taxon>Pseudomonadati</taxon>
        <taxon>Bacteroidota</taxon>
        <taxon>Flavobacteriia</taxon>
        <taxon>Flavobacteriales</taxon>
        <taxon>Flavobacteriaceae</taxon>
        <taxon>Flavobacterium</taxon>
    </lineage>
</organism>
<proteinExistence type="inferred from homology"/>
<evidence type="ECO:0000256" key="3">
    <source>
        <dbReference type="ARBA" id="ARBA00022729"/>
    </source>
</evidence>
<comment type="similarity">
    <text evidence="2">Belongs to the SusD family.</text>
</comment>
<evidence type="ECO:0000256" key="2">
    <source>
        <dbReference type="ARBA" id="ARBA00006275"/>
    </source>
</evidence>
<dbReference type="STRING" id="1121898.GCA_000422725_01492"/>
<dbReference type="Pfam" id="PF14322">
    <property type="entry name" value="SusD-like_3"/>
    <property type="match status" value="1"/>
</dbReference>
<keyword evidence="9" id="KW-1185">Reference proteome</keyword>
<accession>A0A0A2MRY2</accession>
<sequence>MKNLKKIFILTLAAGALYSCNDAYEIIQPGELNYDNAFENVSDLNLALNEVYDNVIAEDIIAFTSVVTDETAIADQNGGQNLDEYRFQIFATNDYASDFWLDNYTTIMYANRILEKADGVELDSTDATTLQDDIDERLRIVSEARALRAYSHFQLLSYFSTDLKNDSALGVILMDHVSTKEEQLPRSTNGEVFNFINEDLDFAQENASLLVGNGPSQITPRAINALRARISAYRGLYEEAKAYAVLAITGSTGLATTEAAYKQIWSDVSLTEVIWGLERPSGKTGIVSNWFFNSATYAGGPFLDMGRNLYAELTEDSNDYRGRTGVFIGATSIIAEDYATVFDYKNSDVLIIAKYPGVSGLLLNNRVKAIRLPEMYYIKAEAEVAAGDLVAARNTLQEIKTARAIVKANAVQIPAFENATQAWKAILDERRIELCYEGHRYIDLKRLGTLAGVNGVQRYERDCTPYSACELLVTDYRFTLPIPVEELNGNRVIREQQNPGY</sequence>
<name>A0A0A2MRY2_9FLAO</name>
<dbReference type="Pfam" id="PF07980">
    <property type="entry name" value="SusD_RagB"/>
    <property type="match status" value="1"/>
</dbReference>
<evidence type="ECO:0000313" key="9">
    <source>
        <dbReference type="Proteomes" id="UP000030111"/>
    </source>
</evidence>
<comment type="subcellular location">
    <subcellularLocation>
        <location evidence="1">Cell outer membrane</location>
    </subcellularLocation>
</comment>
<evidence type="ECO:0000259" key="6">
    <source>
        <dbReference type="Pfam" id="PF07980"/>
    </source>
</evidence>
<evidence type="ECO:0000313" key="8">
    <source>
        <dbReference type="EMBL" id="KGO94351.1"/>
    </source>
</evidence>
<dbReference type="RefSeq" id="WP_026990367.1">
    <property type="nucleotide sequence ID" value="NZ_AUGP01000017.1"/>
</dbReference>
<dbReference type="AlphaFoldDB" id="A0A0A2MRY2"/>
<feature type="domain" description="RagB/SusD" evidence="6">
    <location>
        <begin position="366"/>
        <end position="501"/>
    </location>
</feature>
<gene>
    <name evidence="8" type="ORF">Q766_05380</name>
</gene>
<keyword evidence="3" id="KW-0732">Signal</keyword>
<dbReference type="GO" id="GO:0009279">
    <property type="term" value="C:cell outer membrane"/>
    <property type="evidence" value="ECO:0007669"/>
    <property type="project" value="UniProtKB-SubCell"/>
</dbReference>